<proteinExistence type="predicted"/>
<dbReference type="SUPFAM" id="SSF102588">
    <property type="entry name" value="LmbE-like"/>
    <property type="match status" value="1"/>
</dbReference>
<comment type="cofactor">
    <cofactor evidence="1">
        <name>Zn(2+)</name>
        <dbReference type="ChEBI" id="CHEBI:29105"/>
    </cofactor>
</comment>
<comment type="caution">
    <text evidence="2">The sequence shown here is derived from an EMBL/GenBank/DDBJ whole genome shotgun (WGS) entry which is preliminary data.</text>
</comment>
<organism evidence="2 3">
    <name type="scientific">Tigheibacillus jepli</name>
    <dbReference type="NCBI Taxonomy" id="3035914"/>
    <lineage>
        <taxon>Bacteria</taxon>
        <taxon>Bacillati</taxon>
        <taxon>Bacillota</taxon>
        <taxon>Bacilli</taxon>
        <taxon>Bacillales</taxon>
        <taxon>Bacillaceae</taxon>
        <taxon>Tigheibacillus</taxon>
    </lineage>
</organism>
<dbReference type="Gene3D" id="3.40.50.10320">
    <property type="entry name" value="LmbE-like"/>
    <property type="match status" value="1"/>
</dbReference>
<dbReference type="InterPro" id="IPR023841">
    <property type="entry name" value="BshB2"/>
</dbReference>
<evidence type="ECO:0000256" key="1">
    <source>
        <dbReference type="ARBA" id="ARBA00001947"/>
    </source>
</evidence>
<name>A0ABU5CF36_9BACI</name>
<dbReference type="NCBIfam" id="TIGR04000">
    <property type="entry name" value="thiol_BshB2"/>
    <property type="match status" value="1"/>
</dbReference>
<gene>
    <name evidence="2" type="primary">bshB2</name>
    <name evidence="2" type="ORF">P5G51_005615</name>
</gene>
<reference evidence="2 3" key="1">
    <citation type="submission" date="2023-10" db="EMBL/GenBank/DDBJ databases">
        <title>179-bfca-hs.</title>
        <authorList>
            <person name="Miliotis G."/>
            <person name="Sengupta P."/>
            <person name="Hameed A."/>
            <person name="Chuvochina M."/>
            <person name="Mcdonagh F."/>
            <person name="Simpson A.C."/>
            <person name="Singh N.K."/>
            <person name="Rekha P.D."/>
            <person name="Raman K."/>
            <person name="Hugenholtz P."/>
            <person name="Venkateswaran K."/>
        </authorList>
    </citation>
    <scope>NUCLEOTIDE SEQUENCE [LARGE SCALE GENOMIC DNA]</scope>
    <source>
        <strain evidence="2 3">179-BFC-A-HS</strain>
    </source>
</reference>
<evidence type="ECO:0000313" key="3">
    <source>
        <dbReference type="Proteomes" id="UP001228376"/>
    </source>
</evidence>
<dbReference type="PANTHER" id="PTHR12993:SF27">
    <property type="entry name" value="N-ACETYL-ALPHA-D-GLUCOSAMINYL L-MALATE DEACETYLASE 2-RELATED"/>
    <property type="match status" value="1"/>
</dbReference>
<dbReference type="RefSeq" id="WP_306066345.1">
    <property type="nucleotide sequence ID" value="NZ_JAROCA020000001.1"/>
</dbReference>
<dbReference type="Proteomes" id="UP001228376">
    <property type="component" value="Unassembled WGS sequence"/>
</dbReference>
<keyword evidence="3" id="KW-1185">Reference proteome</keyword>
<dbReference type="InterPro" id="IPR024078">
    <property type="entry name" value="LmbE-like_dom_sf"/>
</dbReference>
<sequence length="228" mass="25496">MARKILAIYPHPDDETFVGAGTLIQHTQAGDSVTLVCATLGQMGRRMGKPFFATRESLPHLREKELRDACKVIGIADLRLWKMQDKMLQFKDEGYLAQKVLEVFDDVHPEVVYTFYPGHGVHPDHDALSAAVVRAVTLLPETQRPVMRCKAVTINSRQVLGDPAMEVDVSNVIQEKISALKAHKSQTEFILTHLEEQIKAEPGNAARLLAPYAKETYWIYDTSGKTVS</sequence>
<evidence type="ECO:0000313" key="2">
    <source>
        <dbReference type="EMBL" id="MDY0404946.1"/>
    </source>
</evidence>
<accession>A0ABU5CF36</accession>
<dbReference type="PANTHER" id="PTHR12993">
    <property type="entry name" value="N-ACETYLGLUCOSAMINYL-PHOSPHATIDYLINOSITOL DE-N-ACETYLASE-RELATED"/>
    <property type="match status" value="1"/>
</dbReference>
<protein>
    <submittedName>
        <fullName evidence="2">Bacillithiol biosynthesis deacetylase BshB2</fullName>
    </submittedName>
</protein>
<dbReference type="EMBL" id="JAROCA020000001">
    <property type="protein sequence ID" value="MDY0404946.1"/>
    <property type="molecule type" value="Genomic_DNA"/>
</dbReference>
<dbReference type="InterPro" id="IPR003737">
    <property type="entry name" value="GlcNAc_PI_deacetylase-related"/>
</dbReference>
<dbReference type="Pfam" id="PF02585">
    <property type="entry name" value="PIG-L"/>
    <property type="match status" value="1"/>
</dbReference>